<reference evidence="10" key="1">
    <citation type="submission" date="2023-04" db="EMBL/GenBank/DDBJ databases">
        <title>Candida boidinii NBRC 10035.</title>
        <authorList>
            <person name="Ichikawa N."/>
            <person name="Sato H."/>
            <person name="Tonouchi N."/>
        </authorList>
    </citation>
    <scope>NUCLEOTIDE SEQUENCE</scope>
    <source>
        <strain evidence="10">NBRC 10035</strain>
    </source>
</reference>
<dbReference type="AlphaFoldDB" id="A0A9W6SU42"/>
<dbReference type="EMBL" id="BSXN01000132">
    <property type="protein sequence ID" value="GME67260.1"/>
    <property type="molecule type" value="Genomic_DNA"/>
</dbReference>
<evidence type="ECO:0000313" key="11">
    <source>
        <dbReference type="Proteomes" id="UP001165120"/>
    </source>
</evidence>
<keyword evidence="6 8" id="KW-0175">Coiled coil</keyword>
<keyword evidence="5" id="KW-0698">rRNA processing</keyword>
<dbReference type="GO" id="GO:0005730">
    <property type="term" value="C:nucleolus"/>
    <property type="evidence" value="ECO:0007669"/>
    <property type="project" value="UniProtKB-SubCell"/>
</dbReference>
<dbReference type="PANTHER" id="PTHR33911">
    <property type="entry name" value="RRNA-PROCESSING PROTEIN EFG1"/>
    <property type="match status" value="1"/>
</dbReference>
<evidence type="ECO:0000256" key="1">
    <source>
        <dbReference type="ARBA" id="ARBA00004604"/>
    </source>
</evidence>
<gene>
    <name evidence="10" type="ORF">Cboi02_000068900</name>
</gene>
<sequence>MPRPNTGRTGGSGGVDISNVISKGAGKIKKKVRDIERLLKRDNIPAPVRVENERALKALKFELENANLNNKAKIIATRYHRVRFFEKKKALRRYTKDKKSLDELEKRLKEASEDEEIKNLKKEIKKQKRVLRHSEIDILYIVNFPQLEKYIALYPSENESKEELNEKAKKGAQKTAERRQEIKKEIAEQLDNGTIKITIADILSGNITREKLRVNGAIDDAEVEVADDQNEEEGDDFFE</sequence>
<dbReference type="GO" id="GO:0000462">
    <property type="term" value="P:maturation of SSU-rRNA from tricistronic rRNA transcript (SSU-rRNA, 5.8S rRNA, LSU-rRNA)"/>
    <property type="evidence" value="ECO:0007669"/>
    <property type="project" value="TreeGrafter"/>
</dbReference>
<comment type="subcellular location">
    <subcellularLocation>
        <location evidence="1">Nucleus</location>
        <location evidence="1">Nucleolus</location>
    </subcellularLocation>
</comment>
<dbReference type="Pfam" id="PF10153">
    <property type="entry name" value="Efg1"/>
    <property type="match status" value="1"/>
</dbReference>
<dbReference type="OrthoDB" id="47732at2759"/>
<keyword evidence="7" id="KW-0539">Nucleus</keyword>
<evidence type="ECO:0000256" key="6">
    <source>
        <dbReference type="ARBA" id="ARBA00023054"/>
    </source>
</evidence>
<comment type="similarity">
    <text evidence="2">Belongs to the EFG1 family.</text>
</comment>
<feature type="region of interest" description="Disordered" evidence="9">
    <location>
        <begin position="161"/>
        <end position="180"/>
    </location>
</feature>
<protein>
    <recommendedName>
        <fullName evidence="3">rRNA-processing protein EFG1</fullName>
    </recommendedName>
    <alternativeName>
        <fullName evidence="4">rRNA-processing protein efg1</fullName>
    </alternativeName>
</protein>
<feature type="coiled-coil region" evidence="8">
    <location>
        <begin position="49"/>
        <end position="137"/>
    </location>
</feature>
<evidence type="ECO:0000256" key="3">
    <source>
        <dbReference type="ARBA" id="ARBA00018689"/>
    </source>
</evidence>
<name>A0A9W6SU42_CANBO</name>
<accession>A0A9W6SU42</accession>
<dbReference type="InterPro" id="IPR050786">
    <property type="entry name" value="EFG1_rRNA-proc"/>
</dbReference>
<proteinExistence type="inferred from homology"/>
<evidence type="ECO:0000256" key="4">
    <source>
        <dbReference type="ARBA" id="ARBA00019827"/>
    </source>
</evidence>
<dbReference type="PANTHER" id="PTHR33911:SF1">
    <property type="entry name" value="RRNA-PROCESSING PROTEIN EFG1"/>
    <property type="match status" value="1"/>
</dbReference>
<organism evidence="10 11">
    <name type="scientific">Candida boidinii</name>
    <name type="common">Yeast</name>
    <dbReference type="NCBI Taxonomy" id="5477"/>
    <lineage>
        <taxon>Eukaryota</taxon>
        <taxon>Fungi</taxon>
        <taxon>Dikarya</taxon>
        <taxon>Ascomycota</taxon>
        <taxon>Saccharomycotina</taxon>
        <taxon>Pichiomycetes</taxon>
        <taxon>Pichiales</taxon>
        <taxon>Pichiaceae</taxon>
        <taxon>Ogataea</taxon>
        <taxon>Ogataea/Candida clade</taxon>
    </lineage>
</organism>
<evidence type="ECO:0000256" key="7">
    <source>
        <dbReference type="ARBA" id="ARBA00023242"/>
    </source>
</evidence>
<evidence type="ECO:0000313" key="10">
    <source>
        <dbReference type="EMBL" id="GME67260.1"/>
    </source>
</evidence>
<dbReference type="Proteomes" id="UP001165120">
    <property type="component" value="Unassembled WGS sequence"/>
</dbReference>
<keyword evidence="11" id="KW-1185">Reference proteome</keyword>
<evidence type="ECO:0000256" key="5">
    <source>
        <dbReference type="ARBA" id="ARBA00022552"/>
    </source>
</evidence>
<comment type="caution">
    <text evidence="10">The sequence shown here is derived from an EMBL/GenBank/DDBJ whole genome shotgun (WGS) entry which is preliminary data.</text>
</comment>
<evidence type="ECO:0000256" key="2">
    <source>
        <dbReference type="ARBA" id="ARBA00006916"/>
    </source>
</evidence>
<evidence type="ECO:0000256" key="9">
    <source>
        <dbReference type="SAM" id="MobiDB-lite"/>
    </source>
</evidence>
<dbReference type="GO" id="GO:0030688">
    <property type="term" value="C:preribosome, small subunit precursor"/>
    <property type="evidence" value="ECO:0007669"/>
    <property type="project" value="TreeGrafter"/>
</dbReference>
<evidence type="ECO:0000256" key="8">
    <source>
        <dbReference type="SAM" id="Coils"/>
    </source>
</evidence>
<dbReference type="InterPro" id="IPR019310">
    <property type="entry name" value="Efg1"/>
</dbReference>